<dbReference type="EMBL" id="JYDS01000066">
    <property type="protein sequence ID" value="KRZ27818.1"/>
    <property type="molecule type" value="Genomic_DNA"/>
</dbReference>
<comment type="caution">
    <text evidence="2">The sequence shown here is derived from an EMBL/GenBank/DDBJ whole genome shotgun (WGS) entry which is preliminary data.</text>
</comment>
<evidence type="ECO:0000313" key="3">
    <source>
        <dbReference type="Proteomes" id="UP000054805"/>
    </source>
</evidence>
<keyword evidence="3" id="KW-1185">Reference proteome</keyword>
<dbReference type="AlphaFoldDB" id="A0A0V1IYJ8"/>
<evidence type="ECO:0000313" key="2">
    <source>
        <dbReference type="EMBL" id="KRZ27818.1"/>
    </source>
</evidence>
<accession>A0A0V1IYJ8</accession>
<organism evidence="2 3">
    <name type="scientific">Trichinella pseudospiralis</name>
    <name type="common">Parasitic roundworm</name>
    <dbReference type="NCBI Taxonomy" id="6337"/>
    <lineage>
        <taxon>Eukaryota</taxon>
        <taxon>Metazoa</taxon>
        <taxon>Ecdysozoa</taxon>
        <taxon>Nematoda</taxon>
        <taxon>Enoplea</taxon>
        <taxon>Dorylaimia</taxon>
        <taxon>Trichinellida</taxon>
        <taxon>Trichinellidae</taxon>
        <taxon>Trichinella</taxon>
    </lineage>
</organism>
<proteinExistence type="predicted"/>
<dbReference type="Proteomes" id="UP000054805">
    <property type="component" value="Unassembled WGS sequence"/>
</dbReference>
<feature type="transmembrane region" description="Helical" evidence="1">
    <location>
        <begin position="221"/>
        <end position="242"/>
    </location>
</feature>
<feature type="transmembrane region" description="Helical" evidence="1">
    <location>
        <begin position="128"/>
        <end position="152"/>
    </location>
</feature>
<keyword evidence="1" id="KW-1133">Transmembrane helix</keyword>
<feature type="transmembrane region" description="Helical" evidence="1">
    <location>
        <begin position="95"/>
        <end position="116"/>
    </location>
</feature>
<feature type="transmembrane region" description="Helical" evidence="1">
    <location>
        <begin position="172"/>
        <end position="196"/>
    </location>
</feature>
<sequence length="361" mass="42501">MTFLRWLLQCGFLIIFGILGIFTNLALIIFIWKKPMKIRFDQLTLGCAVGCAMLAFSYCIEFGRFHHFYDDASETTALHCLLWSFHPVTYSLADITVSMMNLFMAVDFAFAITNFARSFSKIRLINKIMISFYISSFVLDIALCFIVFALLPDKSVPISCAYSKTLPLLYQLYHFIFCSILGIITIIIFAASLWIIKKKKSHCTTIRLVQIKRQQRISKRILTNVLFTLLIENVPFTVSVFALCNKTVHWTSSWWLLQVFPVPIYPIYQLSKEDRIRKCMKNVSFSCKKKKKMHVQPECILLNNNKIVYNNFKIWQSKNDILQVRKEKEEKYDWRQLFILNGIMRLYSYQELCKINHFDYL</sequence>
<feature type="transmembrane region" description="Helical" evidence="1">
    <location>
        <begin position="43"/>
        <end position="63"/>
    </location>
</feature>
<keyword evidence="1" id="KW-0472">Membrane</keyword>
<protein>
    <recommendedName>
        <fullName evidence="4">G-protein coupled receptors family 1 profile domain-containing protein</fullName>
    </recommendedName>
</protein>
<feature type="transmembrane region" description="Helical" evidence="1">
    <location>
        <begin position="6"/>
        <end position="31"/>
    </location>
</feature>
<reference evidence="2 3" key="1">
    <citation type="submission" date="2015-01" db="EMBL/GenBank/DDBJ databases">
        <title>Evolution of Trichinella species and genotypes.</title>
        <authorList>
            <person name="Korhonen P.K."/>
            <person name="Edoardo P."/>
            <person name="Giuseppe L.R."/>
            <person name="Gasser R.B."/>
        </authorList>
    </citation>
    <scope>NUCLEOTIDE SEQUENCE [LARGE SCALE GENOMIC DNA]</scope>
    <source>
        <strain evidence="2">ISS588</strain>
    </source>
</reference>
<name>A0A0V1IYJ8_TRIPS</name>
<gene>
    <name evidence="2" type="ORF">T4B_1894</name>
</gene>
<feature type="transmembrane region" description="Helical" evidence="1">
    <location>
        <begin position="254"/>
        <end position="271"/>
    </location>
</feature>
<evidence type="ECO:0000256" key="1">
    <source>
        <dbReference type="SAM" id="Phobius"/>
    </source>
</evidence>
<dbReference type="Gene3D" id="1.20.1070.10">
    <property type="entry name" value="Rhodopsin 7-helix transmembrane proteins"/>
    <property type="match status" value="1"/>
</dbReference>
<keyword evidence="1" id="KW-0812">Transmembrane</keyword>
<evidence type="ECO:0008006" key="4">
    <source>
        <dbReference type="Google" id="ProtNLM"/>
    </source>
</evidence>